<evidence type="ECO:0000313" key="1">
    <source>
        <dbReference type="EMBL" id="SDW16842.1"/>
    </source>
</evidence>
<protein>
    <submittedName>
        <fullName evidence="1">Acyl-CoA dehydrogenase</fullName>
    </submittedName>
</protein>
<dbReference type="Gene3D" id="1.10.540.10">
    <property type="entry name" value="Acyl-CoA dehydrogenase/oxidase, N-terminal domain"/>
    <property type="match status" value="1"/>
</dbReference>
<dbReference type="STRING" id="1073328.SAMN05216294_1924"/>
<organism evidence="1 2">
    <name type="scientific">Flagellimonas zhangzhouensis</name>
    <dbReference type="NCBI Taxonomy" id="1073328"/>
    <lineage>
        <taxon>Bacteria</taxon>
        <taxon>Pseudomonadati</taxon>
        <taxon>Bacteroidota</taxon>
        <taxon>Flavobacteriia</taxon>
        <taxon>Flavobacteriales</taxon>
        <taxon>Flavobacteriaceae</taxon>
        <taxon>Flagellimonas</taxon>
    </lineage>
</organism>
<reference evidence="2" key="1">
    <citation type="submission" date="2016-10" db="EMBL/GenBank/DDBJ databases">
        <authorList>
            <person name="Varghese N."/>
            <person name="Submissions S."/>
        </authorList>
    </citation>
    <scope>NUCLEOTIDE SEQUENCE [LARGE SCALE GENOMIC DNA]</scope>
    <source>
        <strain evidence="2">DSM 25030</strain>
    </source>
</reference>
<dbReference type="GO" id="GO:0016627">
    <property type="term" value="F:oxidoreductase activity, acting on the CH-CH group of donors"/>
    <property type="evidence" value="ECO:0007669"/>
    <property type="project" value="InterPro"/>
</dbReference>
<gene>
    <name evidence="1" type="ORF">SAMN04487892_0574</name>
</gene>
<dbReference type="InterPro" id="IPR009100">
    <property type="entry name" value="AcylCoA_DH/oxidase_NM_dom_sf"/>
</dbReference>
<name>A0A1H2RBM6_9FLAO</name>
<proteinExistence type="predicted"/>
<dbReference type="InterPro" id="IPR037069">
    <property type="entry name" value="AcylCoA_DH/ox_N_sf"/>
</dbReference>
<dbReference type="InterPro" id="IPR046373">
    <property type="entry name" value="Acyl-CoA_Oxase/DH_mid-dom_sf"/>
</dbReference>
<dbReference type="GO" id="GO:0050660">
    <property type="term" value="F:flavin adenine dinucleotide binding"/>
    <property type="evidence" value="ECO:0007669"/>
    <property type="project" value="InterPro"/>
</dbReference>
<keyword evidence="2" id="KW-1185">Reference proteome</keyword>
<dbReference type="RefSeq" id="WP_090294782.1">
    <property type="nucleotide sequence ID" value="NZ_FNKI01000002.1"/>
</dbReference>
<evidence type="ECO:0000313" key="2">
    <source>
        <dbReference type="Proteomes" id="UP000199592"/>
    </source>
</evidence>
<dbReference type="Proteomes" id="UP000199592">
    <property type="component" value="Unassembled WGS sequence"/>
</dbReference>
<dbReference type="EMBL" id="FNMY01000001">
    <property type="protein sequence ID" value="SDW16842.1"/>
    <property type="molecule type" value="Genomic_DNA"/>
</dbReference>
<dbReference type="Gene3D" id="2.40.110.10">
    <property type="entry name" value="Butyryl-CoA Dehydrogenase, subunit A, domain 2"/>
    <property type="match status" value="1"/>
</dbReference>
<accession>A0A1H2RBM6</accession>
<sequence length="339" mass="38480">MEPQHSIQQRCFGKKEFPKEVLDWIDAENLWNLWVPKEYGGMEMSLSEGLKTLHSLAQCDGSLGWTVTLCSGANFFIGNLKQGVADEIFLESEKAVRFGGSGGAFGTAEKMDDGYIINGHWKYATGAPYLTHFTLNAKIQEGGEDILLEDGSPMKQSFVLKKDDVEIIRDWNAMGLRATVTDSFAVRSKWVDNKYSFVYDEFYLPQPIFKIPFSVFADLTLWVNYLGMADHFLKEAQMFKKSNTFFNKLQDILIGANYQVMIFAKQLEYSIEIGLSVPIDFINEIHHEASRSIGTISKAIIEVFPFLGIRGITEGQTVNQIFRDYFTATQHHNFHGKLD</sequence>
<dbReference type="SUPFAM" id="SSF56645">
    <property type="entry name" value="Acyl-CoA dehydrogenase NM domain-like"/>
    <property type="match status" value="1"/>
</dbReference>
<dbReference type="OrthoDB" id="1170793at2"/>
<dbReference type="AlphaFoldDB" id="A0A1H2RBM6"/>